<dbReference type="HOGENOM" id="CLU_058643_1_1_2"/>
<dbReference type="PANTHER" id="PTHR10204:SF34">
    <property type="entry name" value="NAD(P)H DEHYDROGENASE [QUINONE] 1 ISOFORM 1"/>
    <property type="match status" value="1"/>
</dbReference>
<gene>
    <name evidence="4" type="ORF">MSSIH_0115</name>
</gene>
<dbReference type="EMBL" id="CP009507">
    <property type="protein sequence ID" value="AKB30805.1"/>
    <property type="molecule type" value="Genomic_DNA"/>
</dbReference>
<keyword evidence="2 4" id="KW-0560">Oxidoreductase</keyword>
<dbReference type="InterPro" id="IPR029039">
    <property type="entry name" value="Flavoprotein-like_sf"/>
</dbReference>
<dbReference type="GO" id="GO:0003955">
    <property type="term" value="F:NAD(P)H dehydrogenase (quinone) activity"/>
    <property type="evidence" value="ECO:0007669"/>
    <property type="project" value="TreeGrafter"/>
</dbReference>
<reference evidence="4 5" key="1">
    <citation type="submission" date="2014-07" db="EMBL/GenBank/DDBJ databases">
        <title>Methanogenic archaea and the global carbon cycle.</title>
        <authorList>
            <person name="Henriksen J.R."/>
            <person name="Luke J."/>
            <person name="Reinhart S."/>
            <person name="Benedict M.N."/>
            <person name="Youngblut N.D."/>
            <person name="Metcalf M.E."/>
            <person name="Whitaker R.J."/>
            <person name="Metcalf W.W."/>
        </authorList>
    </citation>
    <scope>NUCLEOTIDE SEQUENCE [LARGE SCALE GENOMIC DNA]</scope>
    <source>
        <strain evidence="4 5">HI350</strain>
    </source>
</reference>
<dbReference type="PATRIC" id="fig|1434119.4.peg.156"/>
<dbReference type="RefSeq" id="WP_148704665.1">
    <property type="nucleotide sequence ID" value="NZ_CP009507.1"/>
</dbReference>
<feature type="domain" description="Flavodoxin-like fold" evidence="3">
    <location>
        <begin position="1"/>
        <end position="180"/>
    </location>
</feature>
<evidence type="ECO:0000313" key="4">
    <source>
        <dbReference type="EMBL" id="AKB30805.1"/>
    </source>
</evidence>
<evidence type="ECO:0000256" key="1">
    <source>
        <dbReference type="ARBA" id="ARBA00006252"/>
    </source>
</evidence>
<dbReference type="KEGG" id="msz:MSSIH_0115"/>
<evidence type="ECO:0000259" key="3">
    <source>
        <dbReference type="Pfam" id="PF02525"/>
    </source>
</evidence>
<dbReference type="PANTHER" id="PTHR10204">
    <property type="entry name" value="NAD P H OXIDOREDUCTASE-RELATED"/>
    <property type="match status" value="1"/>
</dbReference>
<proteinExistence type="inferred from homology"/>
<dbReference type="Gene3D" id="3.40.50.360">
    <property type="match status" value="1"/>
</dbReference>
<dbReference type="Pfam" id="PF02525">
    <property type="entry name" value="Flavodoxin_2"/>
    <property type="match status" value="1"/>
</dbReference>
<dbReference type="Proteomes" id="UP000033092">
    <property type="component" value="Chromosome"/>
</dbReference>
<dbReference type="EC" id="1.6.99.-" evidence="4"/>
<accession>A0A0E3P9R3</accession>
<dbReference type="GeneID" id="41604067"/>
<evidence type="ECO:0000313" key="5">
    <source>
        <dbReference type="Proteomes" id="UP000033092"/>
    </source>
</evidence>
<protein>
    <submittedName>
        <fullName evidence="4">Glutathione-regulated potassium-efflux system ancillary protein KefG</fullName>
        <ecNumber evidence="4">1.6.99.-</ecNumber>
    </submittedName>
</protein>
<evidence type="ECO:0000256" key="2">
    <source>
        <dbReference type="ARBA" id="ARBA00023002"/>
    </source>
</evidence>
<comment type="similarity">
    <text evidence="1">Belongs to the NAD(P)H dehydrogenase (quinone) family.</text>
</comment>
<dbReference type="GO" id="GO:0005829">
    <property type="term" value="C:cytosol"/>
    <property type="evidence" value="ECO:0007669"/>
    <property type="project" value="TreeGrafter"/>
</dbReference>
<sequence>MHIYVVYAHPSKSSFTYEVLHSFLKGLSESGNTFEIGDLYAMDFKCELDLDQYTREMSRTVLPLVPDDVKKEQEKIQRSDAVAFVYPVWWSDCPGILKGWFDRVWTVGYAYFYDENAERKYFIKPKKALVLCTAGHTIEYLETTGIAQSMRCIMLKDRLNNVGFTDVKMEILGGMVNKNDLVKRSNLEKAYSLGVAFFKH</sequence>
<dbReference type="InterPro" id="IPR051545">
    <property type="entry name" value="NAD(P)H_dehydrogenase_qn"/>
</dbReference>
<dbReference type="SUPFAM" id="SSF52218">
    <property type="entry name" value="Flavoproteins"/>
    <property type="match status" value="1"/>
</dbReference>
<organism evidence="4 5">
    <name type="scientific">Methanosarcina siciliae HI350</name>
    <dbReference type="NCBI Taxonomy" id="1434119"/>
    <lineage>
        <taxon>Archaea</taxon>
        <taxon>Methanobacteriati</taxon>
        <taxon>Methanobacteriota</taxon>
        <taxon>Stenosarchaea group</taxon>
        <taxon>Methanomicrobia</taxon>
        <taxon>Methanosarcinales</taxon>
        <taxon>Methanosarcinaceae</taxon>
        <taxon>Methanosarcina</taxon>
    </lineage>
</organism>
<dbReference type="InterPro" id="IPR003680">
    <property type="entry name" value="Flavodoxin_fold"/>
</dbReference>
<name>A0A0E3P9R3_9EURY</name>
<dbReference type="AlphaFoldDB" id="A0A0E3P9R3"/>